<evidence type="ECO:0000313" key="12">
    <source>
        <dbReference type="EMBL" id="PCH40020.1"/>
    </source>
</evidence>
<dbReference type="OMA" id="FNFYYWL"/>
<evidence type="ECO:0000259" key="11">
    <source>
        <dbReference type="Pfam" id="PF14703"/>
    </source>
</evidence>
<feature type="transmembrane region" description="Helical" evidence="8">
    <location>
        <begin position="734"/>
        <end position="761"/>
    </location>
</feature>
<keyword evidence="6 8" id="KW-0472">Membrane</keyword>
<evidence type="ECO:0000259" key="9">
    <source>
        <dbReference type="Pfam" id="PF02714"/>
    </source>
</evidence>
<evidence type="ECO:0000259" key="10">
    <source>
        <dbReference type="Pfam" id="PF13967"/>
    </source>
</evidence>
<feature type="transmembrane region" description="Helical" evidence="8">
    <location>
        <begin position="641"/>
        <end position="665"/>
    </location>
</feature>
<dbReference type="EMBL" id="KB468053">
    <property type="protein sequence ID" value="PCH40020.1"/>
    <property type="molecule type" value="Genomic_DNA"/>
</dbReference>
<dbReference type="GO" id="GO:0005886">
    <property type="term" value="C:plasma membrane"/>
    <property type="evidence" value="ECO:0007669"/>
    <property type="project" value="TreeGrafter"/>
</dbReference>
<comment type="similarity">
    <text evidence="2">Belongs to the CSC1 (TC 1.A.17) family.</text>
</comment>
<protein>
    <recommendedName>
        <fullName evidence="14">DUF221-domain-containing protein</fullName>
    </recommendedName>
</protein>
<dbReference type="PANTHER" id="PTHR13018">
    <property type="entry name" value="PROBABLE MEMBRANE PROTEIN DUF221-RELATED"/>
    <property type="match status" value="1"/>
</dbReference>
<feature type="transmembrane region" description="Helical" evidence="8">
    <location>
        <begin position="782"/>
        <end position="801"/>
    </location>
</feature>
<feature type="transmembrane region" description="Helical" evidence="8">
    <location>
        <begin position="113"/>
        <end position="135"/>
    </location>
</feature>
<keyword evidence="5 8" id="KW-1133">Transmembrane helix</keyword>
<evidence type="ECO:0000256" key="4">
    <source>
        <dbReference type="ARBA" id="ARBA00022692"/>
    </source>
</evidence>
<feature type="transmembrane region" description="Helical" evidence="8">
    <location>
        <begin position="686"/>
        <end position="714"/>
    </location>
</feature>
<evidence type="ECO:0000256" key="2">
    <source>
        <dbReference type="ARBA" id="ARBA00007779"/>
    </source>
</evidence>
<feature type="compositionally biased region" description="Polar residues" evidence="7">
    <location>
        <begin position="1185"/>
        <end position="1207"/>
    </location>
</feature>
<feature type="region of interest" description="Disordered" evidence="7">
    <location>
        <begin position="304"/>
        <end position="326"/>
    </location>
</feature>
<dbReference type="InterPro" id="IPR045122">
    <property type="entry name" value="Csc1-like"/>
</dbReference>
<feature type="transmembrane region" description="Helical" evidence="8">
    <location>
        <begin position="163"/>
        <end position="185"/>
    </location>
</feature>
<dbReference type="PROSITE" id="PS51257">
    <property type="entry name" value="PROKAR_LIPOPROTEIN"/>
    <property type="match status" value="1"/>
</dbReference>
<keyword evidence="13" id="KW-1185">Reference proteome</keyword>
<dbReference type="InterPro" id="IPR032880">
    <property type="entry name" value="CSC1/OSCA1-like_N"/>
</dbReference>
<evidence type="ECO:0000256" key="3">
    <source>
        <dbReference type="ARBA" id="ARBA00022448"/>
    </source>
</evidence>
<feature type="transmembrane region" description="Helical" evidence="8">
    <location>
        <begin position="872"/>
        <end position="891"/>
    </location>
</feature>
<reference evidence="12 13" key="1">
    <citation type="journal article" date="2012" name="Science">
        <title>The Paleozoic origin of enzymatic lignin decomposition reconstructed from 31 fungal genomes.</title>
        <authorList>
            <person name="Floudas D."/>
            <person name="Binder M."/>
            <person name="Riley R."/>
            <person name="Barry K."/>
            <person name="Blanchette R.A."/>
            <person name="Henrissat B."/>
            <person name="Martinez A.T."/>
            <person name="Otillar R."/>
            <person name="Spatafora J.W."/>
            <person name="Yadav J.S."/>
            <person name="Aerts A."/>
            <person name="Benoit I."/>
            <person name="Boyd A."/>
            <person name="Carlson A."/>
            <person name="Copeland A."/>
            <person name="Coutinho P.M."/>
            <person name="de Vries R.P."/>
            <person name="Ferreira P."/>
            <person name="Findley K."/>
            <person name="Foster B."/>
            <person name="Gaskell J."/>
            <person name="Glotzer D."/>
            <person name="Gorecki P."/>
            <person name="Heitman J."/>
            <person name="Hesse C."/>
            <person name="Hori C."/>
            <person name="Igarashi K."/>
            <person name="Jurgens J.A."/>
            <person name="Kallen N."/>
            <person name="Kersten P."/>
            <person name="Kohler A."/>
            <person name="Kuees U."/>
            <person name="Kumar T.K.A."/>
            <person name="Kuo A."/>
            <person name="LaButti K."/>
            <person name="Larrondo L.F."/>
            <person name="Lindquist E."/>
            <person name="Ling A."/>
            <person name="Lombard V."/>
            <person name="Lucas S."/>
            <person name="Lundell T."/>
            <person name="Martin R."/>
            <person name="McLaughlin D.J."/>
            <person name="Morgenstern I."/>
            <person name="Morin E."/>
            <person name="Murat C."/>
            <person name="Nagy L.G."/>
            <person name="Nolan M."/>
            <person name="Ohm R.A."/>
            <person name="Patyshakuliyeva A."/>
            <person name="Rokas A."/>
            <person name="Ruiz-Duenas F.J."/>
            <person name="Sabat G."/>
            <person name="Salamov A."/>
            <person name="Samejima M."/>
            <person name="Schmutz J."/>
            <person name="Slot J.C."/>
            <person name="St John F."/>
            <person name="Stenlid J."/>
            <person name="Sun H."/>
            <person name="Sun S."/>
            <person name="Syed K."/>
            <person name="Tsang A."/>
            <person name="Wiebenga A."/>
            <person name="Young D."/>
            <person name="Pisabarro A."/>
            <person name="Eastwood D.C."/>
            <person name="Martin F."/>
            <person name="Cullen D."/>
            <person name="Grigoriev I.V."/>
            <person name="Hibbett D.S."/>
        </authorList>
    </citation>
    <scope>NUCLEOTIDE SEQUENCE [LARGE SCALE GENOMIC DNA]</scope>
    <source>
        <strain evidence="12 13">MD-104</strain>
    </source>
</reference>
<evidence type="ECO:0000256" key="6">
    <source>
        <dbReference type="ARBA" id="ARBA00023136"/>
    </source>
</evidence>
<dbReference type="PANTHER" id="PTHR13018:SF139">
    <property type="entry name" value="PHOSPHATE METABOLISM PROTEIN 7"/>
    <property type="match status" value="1"/>
</dbReference>
<keyword evidence="4 8" id="KW-0812">Transmembrane</keyword>
<organism evidence="12 13">
    <name type="scientific">Wolfiporia cocos (strain MD-104)</name>
    <name type="common">Brown rot fungus</name>
    <dbReference type="NCBI Taxonomy" id="742152"/>
    <lineage>
        <taxon>Eukaryota</taxon>
        <taxon>Fungi</taxon>
        <taxon>Dikarya</taxon>
        <taxon>Basidiomycota</taxon>
        <taxon>Agaricomycotina</taxon>
        <taxon>Agaricomycetes</taxon>
        <taxon>Polyporales</taxon>
        <taxon>Phaeolaceae</taxon>
        <taxon>Wolfiporia</taxon>
    </lineage>
</organism>
<comment type="subcellular location">
    <subcellularLocation>
        <location evidence="1">Membrane</location>
        <topology evidence="1">Multi-pass membrane protein</topology>
    </subcellularLocation>
</comment>
<accession>A0A2H3JCP5</accession>
<evidence type="ECO:0000256" key="7">
    <source>
        <dbReference type="SAM" id="MobiDB-lite"/>
    </source>
</evidence>
<dbReference type="Proteomes" id="UP000218811">
    <property type="component" value="Unassembled WGS sequence"/>
</dbReference>
<dbReference type="InterPro" id="IPR027815">
    <property type="entry name" value="CSC1/OSCA1-like_cyt"/>
</dbReference>
<dbReference type="Pfam" id="PF14703">
    <property type="entry name" value="PHM7_cyt"/>
    <property type="match status" value="1"/>
</dbReference>
<evidence type="ECO:0000313" key="13">
    <source>
        <dbReference type="Proteomes" id="UP000218811"/>
    </source>
</evidence>
<feature type="transmembrane region" description="Helical" evidence="8">
    <location>
        <begin position="846"/>
        <end position="866"/>
    </location>
</feature>
<feature type="region of interest" description="Disordered" evidence="7">
    <location>
        <begin position="1142"/>
        <end position="1247"/>
    </location>
</feature>
<evidence type="ECO:0000256" key="5">
    <source>
        <dbReference type="ARBA" id="ARBA00022989"/>
    </source>
</evidence>
<evidence type="ECO:0000256" key="8">
    <source>
        <dbReference type="SAM" id="Phobius"/>
    </source>
</evidence>
<gene>
    <name evidence="12" type="ORF">WOLCODRAFT_116507</name>
</gene>
<dbReference type="Pfam" id="PF02714">
    <property type="entry name" value="RSN1_7TM"/>
    <property type="match status" value="1"/>
</dbReference>
<proteinExistence type="inferred from homology"/>
<dbReference type="Pfam" id="PF13967">
    <property type="entry name" value="RSN1_TM"/>
    <property type="match status" value="1"/>
</dbReference>
<evidence type="ECO:0000256" key="1">
    <source>
        <dbReference type="ARBA" id="ARBA00004141"/>
    </source>
</evidence>
<feature type="domain" description="CSC1/OSCA1-like 7TM region" evidence="9">
    <location>
        <begin position="592"/>
        <end position="864"/>
    </location>
</feature>
<keyword evidence="3" id="KW-0813">Transport</keyword>
<dbReference type="OrthoDB" id="1689567at2759"/>
<feature type="compositionally biased region" description="Polar residues" evidence="7">
    <location>
        <begin position="317"/>
        <end position="326"/>
    </location>
</feature>
<evidence type="ECO:0008006" key="14">
    <source>
        <dbReference type="Google" id="ProtNLM"/>
    </source>
</evidence>
<feature type="domain" description="CSC1/OSCA1-like N-terminal transmembrane" evidence="10">
    <location>
        <begin position="60"/>
        <end position="182"/>
    </location>
</feature>
<sequence length="1305" mass="147587">MATIQSRPFSKDYSGLINQSVIGSCMILICVTSHEVMKRRRRGKRHSWRADSVESWEFGYLYQGRSWARRPSPLHPHGWPLSWVKSVVAFPEDRFNKLRGIDATLYIRFLRGCFWYTLLHSLTTLPVLLPIHVAFSDDSVSPKSMTRASISSLVLTSKGLSLLWIHLILLIWITTTWMALLVWLCRGAFRLRAQNIVAAAAESERSFNHPHPHPQYPFHVDIISERENSTRGIRLRTVMVTNVPPNMRSEKDLREYFEYYLSRPVAKPTIGITSSTQPGFLNKSISYLLNRVTPLLTRIQVPRERPQSIDSPAVPTADTTNGLGDTSDTPVIERVVLVRRMTELASLLERREEVLRLLETAHIKLARRALTAVQQARDMYIERSPPPGQRSSIDRGKRLSLTSFLDSANEMGGESRMELLMRTLGPFVPKPDAEQKLSRTLSLKRLLSPASSSSHDDKSRLPPAHSLEFATVWDALLSLPRSTLDVYQPLIHLSALFRGRTVPSIDYYTAKLEILTSLITEKRAKHLNDYEPMSTAFVTFADPADARRACKYLAVHPANPLQCFVTMAPSYEDLDWIRLMKPTFRVEFVKDWLVSLGVWGFTVFWVFPLSIFVGLVSIQNISTFWPWLEIYLSKHPWQEELIQSFLPTLLVSLLSLLIPLLLLFIAKKAHTIATMSALHDRIMMRYYKFLIVNVLVFFCVGTAALQSILVSFSADSGLQVLQIVADSFPTAGPFYVGWLIFTMAMHGGIELALFGLPILLYPSTRRQVTPRKRAIGIRPRTFNYYYWLPNHVLVVHILLVFAVLNPLVIPFGLIYFSVQTAVIKNQLLHVYAKNYEGNGQAILIRLIRYTLDGLILAQVVFLAYMVVLKKTVNVAVSAILIILTTAAKLLLTRICRARFERDDLLEAQAVCGNGQVPEAVLDDAQPIENSPIEEKVRKPSNLSLTLPMESRQWPFPSRIDDGYATMPRHPYRHNHRQPIPFRSGTDGVLHAPRASVDNPLTIPNRDEFTPLARDDEYNTKPVVPHPPHPAWDDECSPDHSYDNPYYTRTIQDELWLPRDPLGLLDLDDTVKVRLSLTTQPGSGQLGAWRQDELLSSNLSSILASAGNDRDGISLTSHTGPRRLRGNEQINLPFEIVTRVTSVDREEEFETAPPTGRCSSHFQPRRSRHRSGSGFRHPSDREHGPSTGSRSVSFSDAHSRPANLSSSFLPIAGRRARSVSTDREMGVRRSKRAPSQSSRFVLPQPVTCTGNSGNSGSVITLREAVIGEAIVEEEAAQELLREAEAEEEQAEKPRSWLTAWMFAKWQ</sequence>
<dbReference type="STRING" id="742152.A0A2H3JCP5"/>
<dbReference type="GO" id="GO:0005227">
    <property type="term" value="F:calcium-activated cation channel activity"/>
    <property type="evidence" value="ECO:0007669"/>
    <property type="project" value="InterPro"/>
</dbReference>
<dbReference type="InterPro" id="IPR003864">
    <property type="entry name" value="CSC1/OSCA1-like_7TM"/>
</dbReference>
<feature type="transmembrane region" description="Helical" evidence="8">
    <location>
        <begin position="16"/>
        <end position="37"/>
    </location>
</feature>
<feature type="domain" description="CSC1/OSCA1-like cytosolic" evidence="11">
    <location>
        <begin position="330"/>
        <end position="576"/>
    </location>
</feature>
<feature type="region of interest" description="Disordered" evidence="7">
    <location>
        <begin position="1104"/>
        <end position="1126"/>
    </location>
</feature>
<feature type="region of interest" description="Disordered" evidence="7">
    <location>
        <begin position="1016"/>
        <end position="1036"/>
    </location>
</feature>
<feature type="transmembrane region" description="Helical" evidence="8">
    <location>
        <begin position="592"/>
        <end position="621"/>
    </location>
</feature>
<name>A0A2H3JCP5_WOLCO</name>